<keyword evidence="1" id="KW-0812">Transmembrane</keyword>
<name>A0A2I1CRN2_ASPC2</name>
<keyword evidence="3" id="KW-1185">Reference proteome</keyword>
<reference evidence="2" key="1">
    <citation type="submission" date="2016-12" db="EMBL/GenBank/DDBJ databases">
        <title>The genomes of Aspergillus section Nigri reveals drivers in fungal speciation.</title>
        <authorList>
            <consortium name="DOE Joint Genome Institute"/>
            <person name="Vesth T.C."/>
            <person name="Nybo J."/>
            <person name="Theobald S."/>
            <person name="Brandl J."/>
            <person name="Frisvad J.C."/>
            <person name="Nielsen K.F."/>
            <person name="Lyhne E.K."/>
            <person name="Kogle M.E."/>
            <person name="Kuo A."/>
            <person name="Riley R."/>
            <person name="Clum A."/>
            <person name="Nolan M."/>
            <person name="Lipzen A."/>
            <person name="Salamov A."/>
            <person name="Henrissat B."/>
            <person name="Wiebenga A."/>
            <person name="De vries R.P."/>
            <person name="Grigoriev I.V."/>
            <person name="Mortensen U.H."/>
            <person name="Andersen M.R."/>
            <person name="Baker S.E."/>
        </authorList>
    </citation>
    <scope>NUCLEOTIDE SEQUENCE</scope>
    <source>
        <strain evidence="2">IBT 28561</strain>
    </source>
</reference>
<evidence type="ECO:0000313" key="3">
    <source>
        <dbReference type="Proteomes" id="UP000234254"/>
    </source>
</evidence>
<comment type="caution">
    <text evidence="2">The sequence shown here is derived from an EMBL/GenBank/DDBJ whole genome shotgun (WGS) entry which is preliminary data.</text>
</comment>
<dbReference type="AlphaFoldDB" id="A0A2I1CRN2"/>
<accession>A0A2I1CRN2</accession>
<dbReference type="Proteomes" id="UP000234254">
    <property type="component" value="Unassembled WGS sequence"/>
</dbReference>
<sequence>MVTVPPSLAFSRPLRGRAEPVHSPIFRVFFRGWFSRCLLFCMVLLLLFLTCLRSVRSWIPSWSEVGCPDRSIYRL</sequence>
<protein>
    <submittedName>
        <fullName evidence="2">Uncharacterized protein</fullName>
    </submittedName>
</protein>
<gene>
    <name evidence="2" type="ORF">P168DRAFT_75178</name>
</gene>
<dbReference type="RefSeq" id="XP_024688862.1">
    <property type="nucleotide sequence ID" value="XM_024842133.1"/>
</dbReference>
<dbReference type="GeneID" id="36549662"/>
<dbReference type="EMBL" id="MSFM01000015">
    <property type="protein sequence ID" value="PKY00268.1"/>
    <property type="molecule type" value="Genomic_DNA"/>
</dbReference>
<evidence type="ECO:0000313" key="2">
    <source>
        <dbReference type="EMBL" id="PKY00268.1"/>
    </source>
</evidence>
<keyword evidence="1" id="KW-1133">Transmembrane helix</keyword>
<organism evidence="2 3">
    <name type="scientific">Aspergillus campestris (strain IBT 28561)</name>
    <dbReference type="NCBI Taxonomy" id="1392248"/>
    <lineage>
        <taxon>Eukaryota</taxon>
        <taxon>Fungi</taxon>
        <taxon>Dikarya</taxon>
        <taxon>Ascomycota</taxon>
        <taxon>Pezizomycotina</taxon>
        <taxon>Eurotiomycetes</taxon>
        <taxon>Eurotiomycetidae</taxon>
        <taxon>Eurotiales</taxon>
        <taxon>Aspergillaceae</taxon>
        <taxon>Aspergillus</taxon>
        <taxon>Aspergillus subgen. Circumdati</taxon>
    </lineage>
</organism>
<keyword evidence="1" id="KW-0472">Membrane</keyword>
<proteinExistence type="predicted"/>
<feature type="transmembrane region" description="Helical" evidence="1">
    <location>
        <begin position="33"/>
        <end position="52"/>
    </location>
</feature>
<dbReference type="VEuPathDB" id="FungiDB:P168DRAFT_75178"/>
<evidence type="ECO:0000256" key="1">
    <source>
        <dbReference type="SAM" id="Phobius"/>
    </source>
</evidence>